<dbReference type="SUPFAM" id="SSF52540">
    <property type="entry name" value="P-loop containing nucleoside triphosphate hydrolases"/>
    <property type="match status" value="1"/>
</dbReference>
<gene>
    <name evidence="8" type="primary">cmk</name>
    <name evidence="10" type="ORF">ISQ19_05530</name>
</gene>
<evidence type="ECO:0000259" key="9">
    <source>
        <dbReference type="Pfam" id="PF02224"/>
    </source>
</evidence>
<evidence type="ECO:0000256" key="7">
    <source>
        <dbReference type="ARBA" id="ARBA00048478"/>
    </source>
</evidence>
<protein>
    <recommendedName>
        <fullName evidence="8">Cytidylate kinase</fullName>
        <shortName evidence="8">CK</shortName>
        <ecNumber evidence="8">2.7.4.25</ecNumber>
    </recommendedName>
    <alternativeName>
        <fullName evidence="8">Cytidine monophosphate kinase</fullName>
        <shortName evidence="8">CMP kinase</shortName>
    </alternativeName>
</protein>
<feature type="domain" description="Cytidylate kinase" evidence="9">
    <location>
        <begin position="7"/>
        <end position="218"/>
    </location>
</feature>
<keyword evidence="8" id="KW-0963">Cytoplasm</keyword>
<dbReference type="AlphaFoldDB" id="A0A937HDQ1"/>
<evidence type="ECO:0000256" key="3">
    <source>
        <dbReference type="ARBA" id="ARBA00022741"/>
    </source>
</evidence>
<evidence type="ECO:0000256" key="2">
    <source>
        <dbReference type="ARBA" id="ARBA00022679"/>
    </source>
</evidence>
<keyword evidence="3 8" id="KW-0547">Nucleotide-binding</keyword>
<evidence type="ECO:0000256" key="4">
    <source>
        <dbReference type="ARBA" id="ARBA00022777"/>
    </source>
</evidence>
<dbReference type="CDD" id="cd02020">
    <property type="entry name" value="CMPK"/>
    <property type="match status" value="1"/>
</dbReference>
<feature type="binding site" evidence="8">
    <location>
        <begin position="11"/>
        <end position="19"/>
    </location>
    <ligand>
        <name>ATP</name>
        <dbReference type="ChEBI" id="CHEBI:30616"/>
    </ligand>
</feature>
<dbReference type="GO" id="GO:0006220">
    <property type="term" value="P:pyrimidine nucleotide metabolic process"/>
    <property type="evidence" value="ECO:0007669"/>
    <property type="project" value="UniProtKB-UniRule"/>
</dbReference>
<organism evidence="10 11">
    <name type="scientific">PS1 clade bacterium</name>
    <dbReference type="NCBI Taxonomy" id="2175152"/>
    <lineage>
        <taxon>Bacteria</taxon>
        <taxon>Pseudomonadati</taxon>
        <taxon>Pseudomonadota</taxon>
        <taxon>Alphaproteobacteria</taxon>
        <taxon>PS1 clade</taxon>
    </lineage>
</organism>
<comment type="catalytic activity">
    <reaction evidence="6 8">
        <text>dCMP + ATP = dCDP + ADP</text>
        <dbReference type="Rhea" id="RHEA:25094"/>
        <dbReference type="ChEBI" id="CHEBI:30616"/>
        <dbReference type="ChEBI" id="CHEBI:57566"/>
        <dbReference type="ChEBI" id="CHEBI:58593"/>
        <dbReference type="ChEBI" id="CHEBI:456216"/>
        <dbReference type="EC" id="2.7.4.25"/>
    </reaction>
</comment>
<dbReference type="Gene3D" id="3.40.50.300">
    <property type="entry name" value="P-loop containing nucleotide triphosphate hydrolases"/>
    <property type="match status" value="1"/>
</dbReference>
<dbReference type="InterPro" id="IPR027417">
    <property type="entry name" value="P-loop_NTPase"/>
</dbReference>
<accession>A0A937HDQ1</accession>
<evidence type="ECO:0000256" key="6">
    <source>
        <dbReference type="ARBA" id="ARBA00047615"/>
    </source>
</evidence>
<dbReference type="GO" id="GO:0005524">
    <property type="term" value="F:ATP binding"/>
    <property type="evidence" value="ECO:0007669"/>
    <property type="project" value="UniProtKB-UniRule"/>
</dbReference>
<keyword evidence="4 8" id="KW-0418">Kinase</keyword>
<dbReference type="EMBL" id="JADHOK010000076">
    <property type="protein sequence ID" value="MBL6762140.1"/>
    <property type="molecule type" value="Genomic_DNA"/>
</dbReference>
<dbReference type="InterPro" id="IPR011994">
    <property type="entry name" value="Cytidylate_kinase_dom"/>
</dbReference>
<evidence type="ECO:0000256" key="1">
    <source>
        <dbReference type="ARBA" id="ARBA00009427"/>
    </source>
</evidence>
<dbReference type="InterPro" id="IPR003136">
    <property type="entry name" value="Cytidylate_kin"/>
</dbReference>
<dbReference type="GO" id="GO:0005737">
    <property type="term" value="C:cytoplasm"/>
    <property type="evidence" value="ECO:0007669"/>
    <property type="project" value="UniProtKB-SubCell"/>
</dbReference>
<reference evidence="10" key="1">
    <citation type="submission" date="2020-10" db="EMBL/GenBank/DDBJ databases">
        <title>Microbiome of the Black Sea water column analyzed by genome centric metagenomics.</title>
        <authorList>
            <person name="Cabello-Yeves P.J."/>
            <person name="Callieri C."/>
            <person name="Picazo A."/>
            <person name="Mehrshad M."/>
            <person name="Haro-Moreno J.M."/>
            <person name="Roda-Garcia J."/>
            <person name="Dzembekova N."/>
            <person name="Slabakova V."/>
            <person name="Slabakova N."/>
            <person name="Moncheva S."/>
            <person name="Rodriguez-Valera F."/>
        </authorList>
    </citation>
    <scope>NUCLEOTIDE SEQUENCE</scope>
    <source>
        <strain evidence="10">BS307-5m-G5</strain>
    </source>
</reference>
<keyword evidence="2 8" id="KW-0808">Transferase</keyword>
<comment type="catalytic activity">
    <reaction evidence="7 8">
        <text>CMP + ATP = CDP + ADP</text>
        <dbReference type="Rhea" id="RHEA:11600"/>
        <dbReference type="ChEBI" id="CHEBI:30616"/>
        <dbReference type="ChEBI" id="CHEBI:58069"/>
        <dbReference type="ChEBI" id="CHEBI:60377"/>
        <dbReference type="ChEBI" id="CHEBI:456216"/>
        <dbReference type="EC" id="2.7.4.25"/>
    </reaction>
</comment>
<comment type="similarity">
    <text evidence="1 8">Belongs to the cytidylate kinase family. Type 1 subfamily.</text>
</comment>
<name>A0A937HDQ1_9PROT</name>
<dbReference type="GO" id="GO:0036431">
    <property type="term" value="F:dCMP kinase activity"/>
    <property type="evidence" value="ECO:0007669"/>
    <property type="project" value="InterPro"/>
</dbReference>
<evidence type="ECO:0000313" key="10">
    <source>
        <dbReference type="EMBL" id="MBL6762140.1"/>
    </source>
</evidence>
<sequence length="224" mass="23378">MANRKLIAVDGPAASGKGTLARRLAAYFDFAYLDTGALYRAVALSVLDAGGAVDSQADAVAAAQKLDMTMLDNADFAARLRTAETGLAASVVAAMPDVRAAILAAQRQFADTPPQAKAGAVLDGRDIGTVVCPDAAAKLFVTARPDIRAERRWKELQADNKAGAAGPDYETVLGDIKARDARDAERETAPMKQAADADLLDSSDLSIEEAFTAALALVEAKLND</sequence>
<proteinExistence type="inferred from homology"/>
<dbReference type="HAMAP" id="MF_00238">
    <property type="entry name" value="Cytidyl_kinase_type1"/>
    <property type="match status" value="1"/>
</dbReference>
<dbReference type="Proteomes" id="UP000785783">
    <property type="component" value="Unassembled WGS sequence"/>
</dbReference>
<dbReference type="Pfam" id="PF02224">
    <property type="entry name" value="Cytidylate_kin"/>
    <property type="match status" value="1"/>
</dbReference>
<dbReference type="NCBIfam" id="TIGR00017">
    <property type="entry name" value="cmk"/>
    <property type="match status" value="1"/>
</dbReference>
<evidence type="ECO:0000313" key="11">
    <source>
        <dbReference type="Proteomes" id="UP000785783"/>
    </source>
</evidence>
<evidence type="ECO:0000256" key="8">
    <source>
        <dbReference type="HAMAP-Rule" id="MF_00238"/>
    </source>
</evidence>
<dbReference type="EC" id="2.7.4.25" evidence="8"/>
<comment type="subcellular location">
    <subcellularLocation>
        <location evidence="8">Cytoplasm</location>
    </subcellularLocation>
</comment>
<evidence type="ECO:0000256" key="5">
    <source>
        <dbReference type="ARBA" id="ARBA00022840"/>
    </source>
</evidence>
<keyword evidence="5 8" id="KW-0067">ATP-binding</keyword>
<comment type="caution">
    <text evidence="10">The sequence shown here is derived from an EMBL/GenBank/DDBJ whole genome shotgun (WGS) entry which is preliminary data.</text>
</comment>